<accession>A0A9P6UZB8</accession>
<comment type="cofactor">
    <cofactor evidence="1">
        <name>Mg(2+)</name>
        <dbReference type="ChEBI" id="CHEBI:18420"/>
    </cofactor>
</comment>
<evidence type="ECO:0000256" key="5">
    <source>
        <dbReference type="ARBA" id="ARBA00022842"/>
    </source>
</evidence>
<evidence type="ECO:0000256" key="8">
    <source>
        <dbReference type="SAM" id="MobiDB-lite"/>
    </source>
</evidence>
<keyword evidence="6" id="KW-0414">Isoprene biosynthesis</keyword>
<comment type="caution">
    <text evidence="9">The sequence shown here is derived from an EMBL/GenBank/DDBJ whole genome shotgun (WGS) entry which is preliminary data.</text>
</comment>
<evidence type="ECO:0000313" key="10">
    <source>
        <dbReference type="Proteomes" id="UP000738325"/>
    </source>
</evidence>
<dbReference type="PANTHER" id="PTHR12001">
    <property type="entry name" value="GERANYLGERANYL PYROPHOSPHATE SYNTHASE"/>
    <property type="match status" value="1"/>
</dbReference>
<name>A0A9P6UZB8_9FUNG</name>
<dbReference type="SUPFAM" id="SSF48576">
    <property type="entry name" value="Terpenoid synthases"/>
    <property type="match status" value="1"/>
</dbReference>
<evidence type="ECO:0000256" key="2">
    <source>
        <dbReference type="ARBA" id="ARBA00006706"/>
    </source>
</evidence>
<evidence type="ECO:0000256" key="3">
    <source>
        <dbReference type="ARBA" id="ARBA00022679"/>
    </source>
</evidence>
<dbReference type="CDD" id="cd00685">
    <property type="entry name" value="Trans_IPPS_HT"/>
    <property type="match status" value="1"/>
</dbReference>
<protein>
    <submittedName>
        <fullName evidence="9">Coq1 putative hexaprenyl diphosphate synthase</fullName>
    </submittedName>
</protein>
<dbReference type="Pfam" id="PF00348">
    <property type="entry name" value="polyprenyl_synt"/>
    <property type="match status" value="1"/>
</dbReference>
<evidence type="ECO:0000313" key="9">
    <source>
        <dbReference type="EMBL" id="KAG0327629.1"/>
    </source>
</evidence>
<dbReference type="GO" id="GO:0046872">
    <property type="term" value="F:metal ion binding"/>
    <property type="evidence" value="ECO:0007669"/>
    <property type="project" value="UniProtKB-KW"/>
</dbReference>
<organism evidence="9 10">
    <name type="scientific">Dissophora globulifera</name>
    <dbReference type="NCBI Taxonomy" id="979702"/>
    <lineage>
        <taxon>Eukaryota</taxon>
        <taxon>Fungi</taxon>
        <taxon>Fungi incertae sedis</taxon>
        <taxon>Mucoromycota</taxon>
        <taxon>Mortierellomycotina</taxon>
        <taxon>Mortierellomycetes</taxon>
        <taxon>Mortierellales</taxon>
        <taxon>Mortierellaceae</taxon>
        <taxon>Dissophora</taxon>
    </lineage>
</organism>
<keyword evidence="3 7" id="KW-0808">Transferase</keyword>
<dbReference type="InterPro" id="IPR033749">
    <property type="entry name" value="Polyprenyl_synt_CS"/>
</dbReference>
<evidence type="ECO:0000256" key="4">
    <source>
        <dbReference type="ARBA" id="ARBA00022723"/>
    </source>
</evidence>
<gene>
    <name evidence="9" type="primary">COQ1_2</name>
    <name evidence="9" type="ORF">BGZ99_007210</name>
</gene>
<keyword evidence="10" id="KW-1185">Reference proteome</keyword>
<dbReference type="Proteomes" id="UP000738325">
    <property type="component" value="Unassembled WGS sequence"/>
</dbReference>
<dbReference type="InterPro" id="IPR008949">
    <property type="entry name" value="Isoprenoid_synthase_dom_sf"/>
</dbReference>
<proteinExistence type="inferred from homology"/>
<dbReference type="GO" id="GO:1990234">
    <property type="term" value="C:transferase complex"/>
    <property type="evidence" value="ECO:0007669"/>
    <property type="project" value="TreeGrafter"/>
</dbReference>
<dbReference type="GO" id="GO:0008299">
    <property type="term" value="P:isoprenoid biosynthetic process"/>
    <property type="evidence" value="ECO:0007669"/>
    <property type="project" value="UniProtKB-KW"/>
</dbReference>
<dbReference type="OrthoDB" id="9927103at2759"/>
<dbReference type="AlphaFoldDB" id="A0A9P6UZB8"/>
<feature type="region of interest" description="Disordered" evidence="8">
    <location>
        <begin position="148"/>
        <end position="180"/>
    </location>
</feature>
<feature type="compositionally biased region" description="Acidic residues" evidence="8">
    <location>
        <begin position="171"/>
        <end position="180"/>
    </location>
</feature>
<keyword evidence="5" id="KW-0460">Magnesium</keyword>
<dbReference type="GO" id="GO:0004659">
    <property type="term" value="F:prenyltransferase activity"/>
    <property type="evidence" value="ECO:0007669"/>
    <property type="project" value="InterPro"/>
</dbReference>
<evidence type="ECO:0000256" key="6">
    <source>
        <dbReference type="ARBA" id="ARBA00023229"/>
    </source>
</evidence>
<sequence length="440" mass="49284">MVVHSTTPPPGPRPGAIASALDRVTNWSRTLKEAEALVMERTEIPTSEIPALVGEYLVDLHSNVMAMLGPDHPLVNAVNKYCYIPENRLIRPLVVMLIAKATSLAPKRTSVSDHEHREEMRVPAVTETTTNDEECGVMALAIHDKPAEKWTRKEKKKQQQQNKVEEKTMTEEEEEEKVEVDGTDILPSQRRLAVAVEMIHTATLLHGDAVDFAETRRKPPSINKIPGNEMSTMASDFALTRALTEMSEIGNPQVTRLVSTMVGDMIEGEMMQLRNTQDEDESHLDKFENYMERTYMKTASLLSKSCQASATLGGATDEVCEMAYNYGMNVGMALQLADDMRDFVATETGTDLELDLATAPLLFASQEYPDLEILIRRKCSQAGDMARAREWVMQSQALSRTRQLAHRYREKAVEAISRLPESKARTALIELTDHILQLKT</sequence>
<dbReference type="InterPro" id="IPR000092">
    <property type="entry name" value="Polyprenyl_synt"/>
</dbReference>
<evidence type="ECO:0000256" key="7">
    <source>
        <dbReference type="RuleBase" id="RU004466"/>
    </source>
</evidence>
<dbReference type="GO" id="GO:0006744">
    <property type="term" value="P:ubiquinone biosynthetic process"/>
    <property type="evidence" value="ECO:0007669"/>
    <property type="project" value="TreeGrafter"/>
</dbReference>
<evidence type="ECO:0000256" key="1">
    <source>
        <dbReference type="ARBA" id="ARBA00001946"/>
    </source>
</evidence>
<dbReference type="Gene3D" id="1.10.600.10">
    <property type="entry name" value="Farnesyl Diphosphate Synthase"/>
    <property type="match status" value="1"/>
</dbReference>
<keyword evidence="4" id="KW-0479">Metal-binding</keyword>
<dbReference type="EMBL" id="JAAAIP010000051">
    <property type="protein sequence ID" value="KAG0327629.1"/>
    <property type="molecule type" value="Genomic_DNA"/>
</dbReference>
<reference evidence="9" key="1">
    <citation type="journal article" date="2020" name="Fungal Divers.">
        <title>Resolving the Mortierellaceae phylogeny through synthesis of multi-gene phylogenetics and phylogenomics.</title>
        <authorList>
            <person name="Vandepol N."/>
            <person name="Liber J."/>
            <person name="Desiro A."/>
            <person name="Na H."/>
            <person name="Kennedy M."/>
            <person name="Barry K."/>
            <person name="Grigoriev I.V."/>
            <person name="Miller A.N."/>
            <person name="O'Donnell K."/>
            <person name="Stajich J.E."/>
            <person name="Bonito G."/>
        </authorList>
    </citation>
    <scope>NUCLEOTIDE SEQUENCE</scope>
    <source>
        <strain evidence="9">REB-010B</strain>
    </source>
</reference>
<dbReference type="PANTHER" id="PTHR12001:SF69">
    <property type="entry name" value="ALL TRANS-POLYPRENYL-DIPHOSPHATE SYNTHASE PDSS1"/>
    <property type="match status" value="1"/>
</dbReference>
<dbReference type="PROSITE" id="PS00444">
    <property type="entry name" value="POLYPRENYL_SYNTHASE_2"/>
    <property type="match status" value="1"/>
</dbReference>
<comment type="similarity">
    <text evidence="2 7">Belongs to the FPP/GGPP synthase family.</text>
</comment>